<reference evidence="2 3" key="1">
    <citation type="submission" date="2018-06" db="EMBL/GenBank/DDBJ databases">
        <authorList>
            <consortium name="Pathogen Informatics"/>
            <person name="Doyle S."/>
        </authorList>
    </citation>
    <scope>NUCLEOTIDE SEQUENCE [LARGE SCALE GENOMIC DNA]</scope>
    <source>
        <strain evidence="2 3">NCTC12119</strain>
    </source>
</reference>
<feature type="transmembrane region" description="Helical" evidence="1">
    <location>
        <begin position="12"/>
        <end position="34"/>
    </location>
</feature>
<dbReference type="RefSeq" id="WP_115627425.1">
    <property type="nucleotide sequence ID" value="NZ_UIGI01000001.1"/>
</dbReference>
<dbReference type="Proteomes" id="UP000255528">
    <property type="component" value="Unassembled WGS sequence"/>
</dbReference>
<name>A0A381C3Q9_9ENTR</name>
<sequence length="149" mass="17041">MRPYTKLQWIGFKFSGIFLMAVSLIMIYYSTFFIEKYRLYSLVTLGNVIIYDGKIIIAIGATPTYIYLFFFAFRTILQKGVERLKKGTLIGNIWGLFSLACFVFFMVISWIIPLGLMALGYTLCDEEGDVPGLYYASKPEICKTIVSKP</sequence>
<dbReference type="EMBL" id="UIGI01000001">
    <property type="protein sequence ID" value="SUW62442.1"/>
    <property type="molecule type" value="Genomic_DNA"/>
</dbReference>
<gene>
    <name evidence="2" type="ORF">NCTC12119_00871</name>
</gene>
<keyword evidence="1" id="KW-1133">Transmembrane helix</keyword>
<proteinExistence type="predicted"/>
<evidence type="ECO:0000256" key="1">
    <source>
        <dbReference type="SAM" id="Phobius"/>
    </source>
</evidence>
<evidence type="ECO:0000313" key="2">
    <source>
        <dbReference type="EMBL" id="SUW62442.1"/>
    </source>
</evidence>
<keyword evidence="1" id="KW-0472">Membrane</keyword>
<accession>A0A381C3Q9</accession>
<evidence type="ECO:0000313" key="3">
    <source>
        <dbReference type="Proteomes" id="UP000255528"/>
    </source>
</evidence>
<evidence type="ECO:0008006" key="4">
    <source>
        <dbReference type="Google" id="ProtNLM"/>
    </source>
</evidence>
<dbReference type="AlphaFoldDB" id="A0A381C3Q9"/>
<protein>
    <recommendedName>
        <fullName evidence="4">DUF1240 domain-containing protein</fullName>
    </recommendedName>
</protein>
<feature type="transmembrane region" description="Helical" evidence="1">
    <location>
        <begin position="54"/>
        <end position="77"/>
    </location>
</feature>
<organism evidence="2 3">
    <name type="scientific">Buttiauxella agrestis</name>
    <dbReference type="NCBI Taxonomy" id="82977"/>
    <lineage>
        <taxon>Bacteria</taxon>
        <taxon>Pseudomonadati</taxon>
        <taxon>Pseudomonadota</taxon>
        <taxon>Gammaproteobacteria</taxon>
        <taxon>Enterobacterales</taxon>
        <taxon>Enterobacteriaceae</taxon>
        <taxon>Buttiauxella</taxon>
    </lineage>
</organism>
<keyword evidence="1" id="KW-0812">Transmembrane</keyword>
<feature type="transmembrane region" description="Helical" evidence="1">
    <location>
        <begin position="89"/>
        <end position="112"/>
    </location>
</feature>